<accession>A0ABY8BAX9</accession>
<keyword evidence="3" id="KW-1185">Reference proteome</keyword>
<reference evidence="2 3" key="1">
    <citation type="submission" date="2023-02" db="EMBL/GenBank/DDBJ databases">
        <title>Gemone sequence of Telluria chitinolytica ACM 3522T.</title>
        <authorList>
            <person name="Frediansyah A."/>
            <person name="Miess H."/>
            <person name="Gross H."/>
        </authorList>
    </citation>
    <scope>NUCLEOTIDE SEQUENCE [LARGE SCALE GENOMIC DNA]</scope>
    <source>
        <strain evidence="2 3">ACM 3522</strain>
    </source>
</reference>
<dbReference type="Gene3D" id="2.60.20.10">
    <property type="entry name" value="Crystallins"/>
    <property type="match status" value="1"/>
</dbReference>
<organism evidence="2 3">
    <name type="scientific">Pseudoduganella chitinolytica</name>
    <dbReference type="NCBI Taxonomy" id="34070"/>
    <lineage>
        <taxon>Bacteria</taxon>
        <taxon>Pseudomonadati</taxon>
        <taxon>Pseudomonadota</taxon>
        <taxon>Betaproteobacteria</taxon>
        <taxon>Burkholderiales</taxon>
        <taxon>Oxalobacteraceae</taxon>
        <taxon>Telluria group</taxon>
        <taxon>Pseudoduganella</taxon>
    </lineage>
</organism>
<sequence>MRSSDMAGRLAAVVLLGAMTIPAAARSGKTCTVYQHRDFGGAHWTLQNGDVLRMIRPPRLGTSDGIHRFIYDASWNDQVSSFKVGPTCTLVLWEHVNYGGHRFRANRDRSYVGDGWNDKASDAMCECAGPLKW</sequence>
<dbReference type="RefSeq" id="WP_277414694.1">
    <property type="nucleotide sequence ID" value="NZ_CP119083.1"/>
</dbReference>
<evidence type="ECO:0008006" key="4">
    <source>
        <dbReference type="Google" id="ProtNLM"/>
    </source>
</evidence>
<evidence type="ECO:0000313" key="2">
    <source>
        <dbReference type="EMBL" id="WEF31927.1"/>
    </source>
</evidence>
<feature type="chain" id="PRO_5045426557" description="DUF3757 domain-containing protein" evidence="1">
    <location>
        <begin position="26"/>
        <end position="133"/>
    </location>
</feature>
<gene>
    <name evidence="2" type="ORF">PX653_21210</name>
</gene>
<dbReference type="InterPro" id="IPR011024">
    <property type="entry name" value="G_crystallin-like"/>
</dbReference>
<dbReference type="Proteomes" id="UP001216510">
    <property type="component" value="Chromosome"/>
</dbReference>
<dbReference type="SUPFAM" id="SSF49695">
    <property type="entry name" value="gamma-Crystallin-like"/>
    <property type="match status" value="1"/>
</dbReference>
<feature type="signal peptide" evidence="1">
    <location>
        <begin position="1"/>
        <end position="25"/>
    </location>
</feature>
<keyword evidence="1" id="KW-0732">Signal</keyword>
<dbReference type="EMBL" id="CP119083">
    <property type="protein sequence ID" value="WEF31927.1"/>
    <property type="molecule type" value="Genomic_DNA"/>
</dbReference>
<proteinExistence type="predicted"/>
<evidence type="ECO:0000313" key="3">
    <source>
        <dbReference type="Proteomes" id="UP001216510"/>
    </source>
</evidence>
<name>A0ABY8BAX9_9BURK</name>
<evidence type="ECO:0000256" key="1">
    <source>
        <dbReference type="SAM" id="SignalP"/>
    </source>
</evidence>
<protein>
    <recommendedName>
        <fullName evidence="4">DUF3757 domain-containing protein</fullName>
    </recommendedName>
</protein>